<reference evidence="1 2" key="1">
    <citation type="submission" date="2024-04" db="EMBL/GenBank/DDBJ databases">
        <title>Flavobacterium sp. DGU99 16S ribosomal RNA gene Genome sequencing and assembly.</title>
        <authorList>
            <person name="Park S."/>
        </authorList>
    </citation>
    <scope>NUCLEOTIDE SEQUENCE [LARGE SCALE GENOMIC DNA]</scope>
    <source>
        <strain evidence="1 2">DGU99</strain>
    </source>
</reference>
<proteinExistence type="predicted"/>
<dbReference type="RefSeq" id="WP_341700895.1">
    <property type="nucleotide sequence ID" value="NZ_JBBYHU010000024.1"/>
</dbReference>
<evidence type="ECO:0000313" key="1">
    <source>
        <dbReference type="EMBL" id="MEL1241682.1"/>
    </source>
</evidence>
<dbReference type="InterPro" id="IPR014060">
    <property type="entry name" value="PglZ"/>
</dbReference>
<name>A0ABU9HNH2_9FLAO</name>
<sequence>MFAEKVIQTLANSDKKIIFYFDTDGSKKEELAAIEEAGIKVVEVNKNYFELKFKLDKEWKDSKIVLYHAFAKPEGKKIRKYPLLDLLSANIELRLDEVSEFMTEYKLHEQYTATVNKYFKLLKTKNNQKKLANILDPDYFNEDSLKRGLISILLEFNSVEDKFNCMNKWLNLTLDENKFNKVNKALKEYELDVILVKWFNVLLDTKEENLSIDSASNWIIKLKYNILTANVPKTVKEDTYSTLKIKRAADTFKLLKFYDIWQKQQNNQAIIEKILNSIGNKINTLSILKWYGTEVEYEYYSEEMIESILKMLYNEVEDNTFKTKEECIRWRKEENSSEYIKDQIDFLYHASSMYAVLESYKSFRFNSAEQYIKEYTTELHKVDYNYRKAVIAFDKVRDHLEEFETIALPVFSKLNNKYDRFLIEYNSEWQKLLEEKDFNFHNIDCNKQFNFYQDNLGEVDYKMAVIISDAFRYELGHELYNDLLADSKNNLTIQPCLASVPSYTNLGMSNLLPNKGITVEKGEQDLVFKINGKPTNSQNRQAILQDNVPESVTIDYAEIIKFDRDTGRQFFIKNKLVYIYHDWMDAIGDKKRTEHETFEETSKVVDQIKRLIKKIHGWNILHVLVTADHGFLFNYNELKENDKETTPKTKGYSKDNSRFVIGEKFEGKQDGYVFDMKNTTNCETDLKITIPRAINRYRRQGNIGLQFVHGGASIQEVITPVIKYYKQKKETTETVTFRRIDNTNKITTGNIKVALLQNEPVSNELKSLDIVIGLFNDNGELVSNEVELSCNATSANPKERVFEIILTLNSLGSKASFCHLKAYNPKDKLNPILNDLITISTLMEMDF</sequence>
<evidence type="ECO:0000313" key="2">
    <source>
        <dbReference type="Proteomes" id="UP001398556"/>
    </source>
</evidence>
<dbReference type="Pfam" id="PF08665">
    <property type="entry name" value="PglZ"/>
    <property type="match status" value="1"/>
</dbReference>
<dbReference type="Proteomes" id="UP001398556">
    <property type="component" value="Unassembled WGS sequence"/>
</dbReference>
<dbReference type="NCBIfam" id="TIGR02687">
    <property type="entry name" value="BREX-1 system phosphatase PglZ type A"/>
    <property type="match status" value="1"/>
</dbReference>
<keyword evidence="2" id="KW-1185">Reference proteome</keyword>
<gene>
    <name evidence="1" type="primary">pglZ</name>
    <name evidence="1" type="ORF">AAEO59_11535</name>
</gene>
<accession>A0ABU9HNH2</accession>
<protein>
    <submittedName>
        <fullName evidence="1">BREX-1 system phosphatase PglZ type A</fullName>
    </submittedName>
</protein>
<dbReference type="EMBL" id="JBBYHU010000024">
    <property type="protein sequence ID" value="MEL1241682.1"/>
    <property type="molecule type" value="Genomic_DNA"/>
</dbReference>
<organism evidence="1 2">
    <name type="scientific">Flavobacterium flavipallidum</name>
    <dbReference type="NCBI Taxonomy" id="3139140"/>
    <lineage>
        <taxon>Bacteria</taxon>
        <taxon>Pseudomonadati</taxon>
        <taxon>Bacteroidota</taxon>
        <taxon>Flavobacteriia</taxon>
        <taxon>Flavobacteriales</taxon>
        <taxon>Flavobacteriaceae</taxon>
        <taxon>Flavobacterium</taxon>
    </lineage>
</organism>
<comment type="caution">
    <text evidence="1">The sequence shown here is derived from an EMBL/GenBank/DDBJ whole genome shotgun (WGS) entry which is preliminary data.</text>
</comment>